<keyword evidence="11" id="KW-0753">Steroid metabolism</keyword>
<evidence type="ECO:0000256" key="9">
    <source>
        <dbReference type="ARBA" id="ARBA00023136"/>
    </source>
</evidence>
<evidence type="ECO:0000259" key="15">
    <source>
        <dbReference type="PROSITE" id="PS51751"/>
    </source>
</evidence>
<comment type="caution">
    <text evidence="16">The sequence shown here is derived from an EMBL/GenBank/DDBJ whole genome shotgun (WGS) entry which is preliminary data.</text>
</comment>
<keyword evidence="4 13" id="KW-0812">Transmembrane</keyword>
<feature type="transmembrane region" description="Helical" evidence="14">
    <location>
        <begin position="139"/>
        <end position="159"/>
    </location>
</feature>
<evidence type="ECO:0000256" key="12">
    <source>
        <dbReference type="ARBA" id="ARBA00023235"/>
    </source>
</evidence>
<evidence type="ECO:0000256" key="1">
    <source>
        <dbReference type="ARBA" id="ARBA00004141"/>
    </source>
</evidence>
<evidence type="ECO:0000256" key="3">
    <source>
        <dbReference type="ARBA" id="ARBA00022516"/>
    </source>
</evidence>
<dbReference type="GO" id="GO:0004769">
    <property type="term" value="F:steroid Delta-isomerase activity"/>
    <property type="evidence" value="ECO:0007669"/>
    <property type="project" value="TreeGrafter"/>
</dbReference>
<evidence type="ECO:0000313" key="17">
    <source>
        <dbReference type="Proteomes" id="UP000603453"/>
    </source>
</evidence>
<dbReference type="InterPro" id="IPR033118">
    <property type="entry name" value="EXPERA"/>
</dbReference>
<accession>A0A8H7QXM4</accession>
<dbReference type="OrthoDB" id="58557at2759"/>
<name>A0A8H7QXM4_9FUNG</name>
<evidence type="ECO:0000256" key="13">
    <source>
        <dbReference type="PROSITE-ProRule" id="PRU01087"/>
    </source>
</evidence>
<dbReference type="Proteomes" id="UP000603453">
    <property type="component" value="Unassembled WGS sequence"/>
</dbReference>
<dbReference type="GO" id="GO:0047750">
    <property type="term" value="F:cholestenol delta-isomerase activity"/>
    <property type="evidence" value="ECO:0007669"/>
    <property type="project" value="InterPro"/>
</dbReference>
<keyword evidence="17" id="KW-1185">Reference proteome</keyword>
<sequence length="211" mass="24391">MSHPYYPTTLDIPNYVPNQRSTLQLLVTAGVMMTCLMAACITTGTTFSKKTTSVSRFTWFCVSGILHLGFESYWLWHRHTLAGQSDLLAELWKEYAHGDSRYLSADELLLTLEVMTVFVWGPLCILTGWFILRGSNKQYFFQLVASLCHIFSCSLYFLMDLPQAVHCDPSPIYFYIYFIAFNSPWIIVPLMLVYQSYQHIDEAFKTKTKIQ</sequence>
<evidence type="ECO:0000256" key="7">
    <source>
        <dbReference type="ARBA" id="ARBA00023011"/>
    </source>
</evidence>
<feature type="transmembrane region" description="Helical" evidence="14">
    <location>
        <begin position="23"/>
        <end position="45"/>
    </location>
</feature>
<evidence type="ECO:0000256" key="8">
    <source>
        <dbReference type="ARBA" id="ARBA00023098"/>
    </source>
</evidence>
<evidence type="ECO:0000256" key="11">
    <source>
        <dbReference type="ARBA" id="ARBA00023221"/>
    </source>
</evidence>
<protein>
    <recommendedName>
        <fullName evidence="15">EXPERA domain-containing protein</fullName>
    </recommendedName>
</protein>
<evidence type="ECO:0000256" key="5">
    <source>
        <dbReference type="ARBA" id="ARBA00022955"/>
    </source>
</evidence>
<feature type="transmembrane region" description="Helical" evidence="14">
    <location>
        <begin position="108"/>
        <end position="132"/>
    </location>
</feature>
<dbReference type="GO" id="GO:0016126">
    <property type="term" value="P:sterol biosynthetic process"/>
    <property type="evidence" value="ECO:0007669"/>
    <property type="project" value="UniProtKB-KW"/>
</dbReference>
<reference evidence="16" key="1">
    <citation type="submission" date="2020-12" db="EMBL/GenBank/DDBJ databases">
        <title>Metabolic potential, ecology and presence of endohyphal bacteria is reflected in genomic diversity of Mucoromycotina.</title>
        <authorList>
            <person name="Muszewska A."/>
            <person name="Okrasinska A."/>
            <person name="Steczkiewicz K."/>
            <person name="Drgas O."/>
            <person name="Orlowska M."/>
            <person name="Perlinska-Lenart U."/>
            <person name="Aleksandrzak-Piekarczyk T."/>
            <person name="Szatraj K."/>
            <person name="Zielenkiewicz U."/>
            <person name="Pilsyk S."/>
            <person name="Malc E."/>
            <person name="Mieczkowski P."/>
            <person name="Kruszewska J.S."/>
            <person name="Biernat P."/>
            <person name="Pawlowska J."/>
        </authorList>
    </citation>
    <scope>NUCLEOTIDE SEQUENCE</scope>
    <source>
        <strain evidence="16">WA0000017839</strain>
    </source>
</reference>
<keyword evidence="3" id="KW-0444">Lipid biosynthesis</keyword>
<keyword evidence="7" id="KW-0756">Sterol biosynthesis</keyword>
<dbReference type="GO" id="GO:0016020">
    <property type="term" value="C:membrane"/>
    <property type="evidence" value="ECO:0007669"/>
    <property type="project" value="UniProtKB-SubCell"/>
</dbReference>
<comment type="similarity">
    <text evidence="2">Belongs to the EBP family.</text>
</comment>
<comment type="subcellular location">
    <subcellularLocation>
        <location evidence="1">Membrane</location>
        <topology evidence="1">Multi-pass membrane protein</topology>
    </subcellularLocation>
</comment>
<dbReference type="GO" id="GO:0000247">
    <property type="term" value="F:C-8 sterol isomerase activity"/>
    <property type="evidence" value="ECO:0007669"/>
    <property type="project" value="TreeGrafter"/>
</dbReference>
<dbReference type="PANTHER" id="PTHR14207">
    <property type="entry name" value="STEROL ISOMERASE"/>
    <property type="match status" value="1"/>
</dbReference>
<organism evidence="16 17">
    <name type="scientific">Mucor saturninus</name>
    <dbReference type="NCBI Taxonomy" id="64648"/>
    <lineage>
        <taxon>Eukaryota</taxon>
        <taxon>Fungi</taxon>
        <taxon>Fungi incertae sedis</taxon>
        <taxon>Mucoromycota</taxon>
        <taxon>Mucoromycotina</taxon>
        <taxon>Mucoromycetes</taxon>
        <taxon>Mucorales</taxon>
        <taxon>Mucorineae</taxon>
        <taxon>Mucoraceae</taxon>
        <taxon>Mucor</taxon>
    </lineage>
</organism>
<evidence type="ECO:0000256" key="2">
    <source>
        <dbReference type="ARBA" id="ARBA00008337"/>
    </source>
</evidence>
<proteinExistence type="inferred from homology"/>
<evidence type="ECO:0000256" key="14">
    <source>
        <dbReference type="SAM" id="Phobius"/>
    </source>
</evidence>
<dbReference type="EMBL" id="JAEPRD010000087">
    <property type="protein sequence ID" value="KAG2200155.1"/>
    <property type="molecule type" value="Genomic_DNA"/>
</dbReference>
<dbReference type="PANTHER" id="PTHR14207:SF0">
    <property type="entry name" value="3-BETA-HYDROXYSTEROID-DELTA(8),DELTA(7)-ISOMERASE"/>
    <property type="match status" value="1"/>
</dbReference>
<feature type="domain" description="EXPERA" evidence="15">
    <location>
        <begin position="52"/>
        <end position="193"/>
    </location>
</feature>
<dbReference type="PROSITE" id="PS51751">
    <property type="entry name" value="EXPERA"/>
    <property type="match status" value="1"/>
</dbReference>
<evidence type="ECO:0000256" key="10">
    <source>
        <dbReference type="ARBA" id="ARBA00023166"/>
    </source>
</evidence>
<feature type="transmembrane region" description="Helical" evidence="14">
    <location>
        <begin position="171"/>
        <end position="194"/>
    </location>
</feature>
<keyword evidence="5" id="KW-0752">Steroid biosynthesis</keyword>
<evidence type="ECO:0000256" key="6">
    <source>
        <dbReference type="ARBA" id="ARBA00022989"/>
    </source>
</evidence>
<evidence type="ECO:0000256" key="4">
    <source>
        <dbReference type="ARBA" id="ARBA00022692"/>
    </source>
</evidence>
<feature type="transmembrane region" description="Helical" evidence="14">
    <location>
        <begin position="57"/>
        <end position="76"/>
    </location>
</feature>
<keyword evidence="9 13" id="KW-0472">Membrane</keyword>
<dbReference type="Pfam" id="PF05241">
    <property type="entry name" value="EBP"/>
    <property type="match status" value="1"/>
</dbReference>
<dbReference type="InterPro" id="IPR007905">
    <property type="entry name" value="EBP"/>
</dbReference>
<keyword evidence="6 13" id="KW-1133">Transmembrane helix</keyword>
<gene>
    <name evidence="16" type="ORF">INT47_012436</name>
</gene>
<keyword evidence="12" id="KW-0413">Isomerase</keyword>
<evidence type="ECO:0000313" key="16">
    <source>
        <dbReference type="EMBL" id="KAG2200155.1"/>
    </source>
</evidence>
<keyword evidence="10" id="KW-1207">Sterol metabolism</keyword>
<keyword evidence="8" id="KW-0443">Lipid metabolism</keyword>
<dbReference type="AlphaFoldDB" id="A0A8H7QXM4"/>
<dbReference type="GO" id="GO:0005783">
    <property type="term" value="C:endoplasmic reticulum"/>
    <property type="evidence" value="ECO:0007669"/>
    <property type="project" value="TreeGrafter"/>
</dbReference>